<dbReference type="EMBL" id="CP001185">
    <property type="protein sequence ID" value="ACJ76378.1"/>
    <property type="molecule type" value="Genomic_DNA"/>
</dbReference>
<dbReference type="PANTHER" id="PTHR37168">
    <property type="entry name" value="CRISPR-ASSOCIATED EXONUCLEASE CAS4"/>
    <property type="match status" value="1"/>
</dbReference>
<evidence type="ECO:0000256" key="5">
    <source>
        <dbReference type="ARBA" id="ARBA00023004"/>
    </source>
</evidence>
<evidence type="ECO:0000313" key="11">
    <source>
        <dbReference type="EMBL" id="ACJ76378.1"/>
    </source>
</evidence>
<dbReference type="InterPro" id="IPR011604">
    <property type="entry name" value="PDDEXK-like_dom_sf"/>
</dbReference>
<dbReference type="InterPro" id="IPR013343">
    <property type="entry name" value="CRISPR-assoc_prot_Cas4"/>
</dbReference>
<dbReference type="NCBIfam" id="TIGR00372">
    <property type="entry name" value="cas4"/>
    <property type="match status" value="1"/>
</dbReference>
<comment type="similarity">
    <text evidence="9">Belongs to the CRISPR-associated exonuclease Cas4 family.</text>
</comment>
<keyword evidence="1 9" id="KW-0540">Nuclease</keyword>
<gene>
    <name evidence="11" type="ordered locus">THA_1956</name>
</gene>
<feature type="domain" description="DUF83" evidence="10">
    <location>
        <begin position="3"/>
        <end position="158"/>
    </location>
</feature>
<keyword evidence="6 9" id="KW-0411">Iron-sulfur</keyword>
<evidence type="ECO:0000259" key="10">
    <source>
        <dbReference type="Pfam" id="PF01930"/>
    </source>
</evidence>
<evidence type="ECO:0000256" key="8">
    <source>
        <dbReference type="ARBA" id="ARBA00023211"/>
    </source>
</evidence>
<protein>
    <recommendedName>
        <fullName evidence="9">CRISPR-associated exonuclease Cas4</fullName>
        <ecNumber evidence="9">3.1.12.1</ecNumber>
    </recommendedName>
</protein>
<sequence>MITGSLIQAYIVCKRQAWLLSRQLIGEQDSDFLSIGRLISQESYSRDKKEITIDGGKVDIVRLENGKFKLVEVKKSSKMIKSAKFQLLYYMWKMNVDYGEIRIPKEKKVIEVRMTNEVKEKLLGLISEIEDIVNKDKVPKAERKKYCKTCSFEYFCWS</sequence>
<dbReference type="KEGG" id="taf:THA_1956"/>
<evidence type="ECO:0000256" key="7">
    <source>
        <dbReference type="ARBA" id="ARBA00023118"/>
    </source>
</evidence>
<dbReference type="AlphaFoldDB" id="B7IEF1"/>
<evidence type="ECO:0000256" key="4">
    <source>
        <dbReference type="ARBA" id="ARBA00022839"/>
    </source>
</evidence>
<evidence type="ECO:0000256" key="9">
    <source>
        <dbReference type="RuleBase" id="RU365022"/>
    </source>
</evidence>
<keyword evidence="4 9" id="KW-0269">Exonuclease</keyword>
<dbReference type="PANTHER" id="PTHR37168:SF2">
    <property type="entry name" value="CRISPR-ASSOCIATED EXONUCLEASE CAS4"/>
    <property type="match status" value="1"/>
</dbReference>
<keyword evidence="2 9" id="KW-0479">Metal-binding</keyword>
<keyword evidence="8 9" id="KW-0464">Manganese</keyword>
<dbReference type="eggNOG" id="COG1468">
    <property type="taxonomic scope" value="Bacteria"/>
</dbReference>
<accession>B7IEF1</accession>
<dbReference type="GO" id="GO:0004527">
    <property type="term" value="F:exonuclease activity"/>
    <property type="evidence" value="ECO:0007669"/>
    <property type="project" value="UniProtKB-KW"/>
</dbReference>
<proteinExistence type="inferred from homology"/>
<evidence type="ECO:0000256" key="6">
    <source>
        <dbReference type="ARBA" id="ARBA00023014"/>
    </source>
</evidence>
<keyword evidence="3 9" id="KW-0378">Hydrolase</keyword>
<dbReference type="GO" id="GO:0051536">
    <property type="term" value="F:iron-sulfur cluster binding"/>
    <property type="evidence" value="ECO:0007669"/>
    <property type="project" value="UniProtKB-KW"/>
</dbReference>
<evidence type="ECO:0000256" key="3">
    <source>
        <dbReference type="ARBA" id="ARBA00022801"/>
    </source>
</evidence>
<dbReference type="Pfam" id="PF01930">
    <property type="entry name" value="Cas_Cas4"/>
    <property type="match status" value="1"/>
</dbReference>
<organism evidence="11 12">
    <name type="scientific">Thermosipho africanus (strain TCF52B)</name>
    <dbReference type="NCBI Taxonomy" id="484019"/>
    <lineage>
        <taxon>Bacteria</taxon>
        <taxon>Thermotogati</taxon>
        <taxon>Thermotogota</taxon>
        <taxon>Thermotogae</taxon>
        <taxon>Thermotogales</taxon>
        <taxon>Fervidobacteriaceae</taxon>
        <taxon>Thermosipho</taxon>
    </lineage>
</organism>
<evidence type="ECO:0000256" key="2">
    <source>
        <dbReference type="ARBA" id="ARBA00022723"/>
    </source>
</evidence>
<comment type="function">
    <text evidence="9">CRISPR (clustered regularly interspaced short palindromic repeat) is an adaptive immune system that provides protection against mobile genetic elements (viruses, transposable elements and conjugative plasmids). CRISPR clusters contain sequences complementary to antecedent mobile elements and target invading nucleic acids. CRISPR clusters are transcribed and processed into CRISPR RNA (crRNA).</text>
</comment>
<dbReference type="EC" id="3.1.12.1" evidence="9"/>
<dbReference type="InterPro" id="IPR022765">
    <property type="entry name" value="Dna2/Cas4_DUF83"/>
</dbReference>
<keyword evidence="12" id="KW-1185">Reference proteome</keyword>
<evidence type="ECO:0000256" key="1">
    <source>
        <dbReference type="ARBA" id="ARBA00022722"/>
    </source>
</evidence>
<keyword evidence="5 9" id="KW-0408">Iron</keyword>
<dbReference type="GO" id="GO:0046872">
    <property type="term" value="F:metal ion binding"/>
    <property type="evidence" value="ECO:0007669"/>
    <property type="project" value="UniProtKB-KW"/>
</dbReference>
<keyword evidence="7 9" id="KW-0051">Antiviral defense</keyword>
<evidence type="ECO:0000313" key="12">
    <source>
        <dbReference type="Proteomes" id="UP000002453"/>
    </source>
</evidence>
<dbReference type="Gene3D" id="3.90.320.10">
    <property type="match status" value="1"/>
</dbReference>
<name>B7IEF1_THEAB</name>
<dbReference type="GO" id="GO:0051607">
    <property type="term" value="P:defense response to virus"/>
    <property type="evidence" value="ECO:0007669"/>
    <property type="project" value="UniProtKB-KW"/>
</dbReference>
<dbReference type="Proteomes" id="UP000002453">
    <property type="component" value="Chromosome"/>
</dbReference>
<comment type="cofactor">
    <cofactor evidence="9">
        <name>iron-sulfur cluster</name>
        <dbReference type="ChEBI" id="CHEBI:30408"/>
    </cofactor>
</comment>
<dbReference type="RefSeq" id="WP_012580504.1">
    <property type="nucleotide sequence ID" value="NC_011653.1"/>
</dbReference>
<comment type="cofactor">
    <cofactor evidence="9">
        <name>Mg(2+)</name>
        <dbReference type="ChEBI" id="CHEBI:18420"/>
    </cofactor>
    <cofactor evidence="9">
        <name>Mn(2+)</name>
        <dbReference type="ChEBI" id="CHEBI:29035"/>
    </cofactor>
    <text evidence="9">Mg(2+) or Mn(2+) required for ssDNA cleavage activity.</text>
</comment>
<dbReference type="HOGENOM" id="CLU_133784_0_0_0"/>
<dbReference type="OrthoDB" id="9794720at2"/>
<dbReference type="STRING" id="484019.THA_1956"/>
<reference evidence="11 12" key="1">
    <citation type="journal article" date="2009" name="J. Bacteriol.">
        <title>The genome of Thermosipho africanus TCF52B: lateral genetic connections to the Firmicutes and Archaea.</title>
        <authorList>
            <person name="Nesboe C.L."/>
            <person name="Bapteste E."/>
            <person name="Curtis B."/>
            <person name="Dahle H."/>
            <person name="Lopez P."/>
            <person name="Macleod D."/>
            <person name="Dlutek M."/>
            <person name="Bowman S."/>
            <person name="Zhaxybayeva O."/>
            <person name="Birkeland N.-K."/>
            <person name="Doolittle W.F."/>
        </authorList>
    </citation>
    <scope>NUCLEOTIDE SEQUENCE [LARGE SCALE GENOMIC DNA]</scope>
    <source>
        <strain evidence="11 12">TCF52B</strain>
    </source>
</reference>